<evidence type="ECO:0000313" key="5">
    <source>
        <dbReference type="Proteomes" id="UP000467841"/>
    </source>
</evidence>
<dbReference type="PANTHER" id="PTHR34222:SF79">
    <property type="entry name" value="RETROVIRUS-RELATED POL POLYPROTEIN FROM TRANSPOSON TNT 1-94"/>
    <property type="match status" value="1"/>
</dbReference>
<protein>
    <submittedName>
        <fullName evidence="4">Uncharacterized protein</fullName>
    </submittedName>
</protein>
<keyword evidence="5" id="KW-1185">Reference proteome</keyword>
<evidence type="ECO:0000313" key="4">
    <source>
        <dbReference type="EMBL" id="CAA7027430.1"/>
    </source>
</evidence>
<feature type="compositionally biased region" description="Polar residues" evidence="1">
    <location>
        <begin position="152"/>
        <end position="161"/>
    </location>
</feature>
<reference evidence="4" key="1">
    <citation type="submission" date="2020-01" db="EMBL/GenBank/DDBJ databases">
        <authorList>
            <person name="Mishra B."/>
        </authorList>
    </citation>
    <scope>NUCLEOTIDE SEQUENCE [LARGE SCALE GENOMIC DNA]</scope>
</reference>
<dbReference type="InterPro" id="IPR054722">
    <property type="entry name" value="PolX-like_BBD"/>
</dbReference>
<sequence>MDYVLSFVSEASTLWNNLQSRFSVGNGVRKQVLKDEIALCKQNGQPILDQIRSTITGEDPLPSLNQVYSRVIREEQNLNISRASETSKTDAIGFAARGDSSAQFAAVSAPRSRDRSTLSCTHCNRQGHEVSECFLLHGYPDWYYELNKGAGRTSNSDSKASVQRGGRPPASRGRGRGRANNAHVVPEQSHDQIAQLISLLQAQRPNTTSEKLSGKTLLTDVIIDTSASHHMTGDISILQDVFDILPSAVKFPDGSGSRATKRGTLALSSDYLLPDVLFVPDFDCTLISVSKLLKQTGCIAIFTDTLCFLQDRFMRTLIGAGEEREGVYYFTGVLAARVNNVSKDTDSSGALLHRRLGHPSAGVLNSLPNCDRSPSVLEEINSCDICFRAKQTREIFNDSINKASDCFALIHCDVWGPYRTPSSSGVVYFLTIVDDYSRSSHE</sequence>
<dbReference type="AlphaFoldDB" id="A0A6D2IBQ2"/>
<name>A0A6D2IBQ2_9BRAS</name>
<comment type="caution">
    <text evidence="4">The sequence shown here is derived from an EMBL/GenBank/DDBJ whole genome shotgun (WGS) entry which is preliminary data.</text>
</comment>
<dbReference type="EMBL" id="CACVBM020001056">
    <property type="protein sequence ID" value="CAA7027430.1"/>
    <property type="molecule type" value="Genomic_DNA"/>
</dbReference>
<dbReference type="OrthoDB" id="1432733at2759"/>
<dbReference type="InterPro" id="IPR025724">
    <property type="entry name" value="GAG-pre-integrase_dom"/>
</dbReference>
<evidence type="ECO:0000256" key="1">
    <source>
        <dbReference type="SAM" id="MobiDB-lite"/>
    </source>
</evidence>
<proteinExistence type="predicted"/>
<dbReference type="Proteomes" id="UP000467841">
    <property type="component" value="Unassembled WGS sequence"/>
</dbReference>
<accession>A0A6D2IBQ2</accession>
<dbReference type="Pfam" id="PF13976">
    <property type="entry name" value="gag_pre-integrs"/>
    <property type="match status" value="1"/>
</dbReference>
<dbReference type="PANTHER" id="PTHR34222">
    <property type="entry name" value="GAG_PRE-INTEGRS DOMAIN-CONTAINING PROTEIN"/>
    <property type="match status" value="1"/>
</dbReference>
<organism evidence="4 5">
    <name type="scientific">Microthlaspi erraticum</name>
    <dbReference type="NCBI Taxonomy" id="1685480"/>
    <lineage>
        <taxon>Eukaryota</taxon>
        <taxon>Viridiplantae</taxon>
        <taxon>Streptophyta</taxon>
        <taxon>Embryophyta</taxon>
        <taxon>Tracheophyta</taxon>
        <taxon>Spermatophyta</taxon>
        <taxon>Magnoliopsida</taxon>
        <taxon>eudicotyledons</taxon>
        <taxon>Gunneridae</taxon>
        <taxon>Pentapetalae</taxon>
        <taxon>rosids</taxon>
        <taxon>malvids</taxon>
        <taxon>Brassicales</taxon>
        <taxon>Brassicaceae</taxon>
        <taxon>Coluteocarpeae</taxon>
        <taxon>Microthlaspi</taxon>
    </lineage>
</organism>
<feature type="domain" description="Retrovirus-related Pol polyprotein from transposon TNT 1-94-like beta-barrel" evidence="3">
    <location>
        <begin position="222"/>
        <end position="295"/>
    </location>
</feature>
<feature type="region of interest" description="Disordered" evidence="1">
    <location>
        <begin position="152"/>
        <end position="187"/>
    </location>
</feature>
<feature type="domain" description="GAG-pre-integrase" evidence="2">
    <location>
        <begin position="326"/>
        <end position="391"/>
    </location>
</feature>
<evidence type="ECO:0000259" key="2">
    <source>
        <dbReference type="Pfam" id="PF13976"/>
    </source>
</evidence>
<gene>
    <name evidence="4" type="ORF">MERR_LOCUS14665</name>
</gene>
<evidence type="ECO:0000259" key="3">
    <source>
        <dbReference type="Pfam" id="PF22936"/>
    </source>
</evidence>
<dbReference type="Pfam" id="PF22936">
    <property type="entry name" value="Pol_BBD"/>
    <property type="match status" value="1"/>
</dbReference>